<reference evidence="2" key="1">
    <citation type="submission" date="2021-11" db="EMBL/GenBank/DDBJ databases">
        <authorList>
            <person name="Schell T."/>
        </authorList>
    </citation>
    <scope>NUCLEOTIDE SEQUENCE</scope>
    <source>
        <strain evidence="2">M5</strain>
    </source>
</reference>
<dbReference type="SUPFAM" id="SSF56349">
    <property type="entry name" value="DNA breaking-rejoining enzymes"/>
    <property type="match status" value="1"/>
</dbReference>
<dbReference type="EMBL" id="CAKKLH010000009">
    <property type="protein sequence ID" value="CAH0098849.1"/>
    <property type="molecule type" value="Genomic_DNA"/>
</dbReference>
<dbReference type="InterPro" id="IPR013762">
    <property type="entry name" value="Integrase-like_cat_sf"/>
</dbReference>
<dbReference type="Proteomes" id="UP000789390">
    <property type="component" value="Unassembled WGS sequence"/>
</dbReference>
<accession>A0A8J2RDJ5</accession>
<dbReference type="GO" id="GO:0015074">
    <property type="term" value="P:DNA integration"/>
    <property type="evidence" value="ECO:0007669"/>
    <property type="project" value="InterPro"/>
</dbReference>
<protein>
    <submittedName>
        <fullName evidence="2">Uncharacterized protein</fullName>
    </submittedName>
</protein>
<dbReference type="OrthoDB" id="6334113at2759"/>
<keyword evidence="3" id="KW-1185">Reference proteome</keyword>
<dbReference type="InterPro" id="IPR052925">
    <property type="entry name" value="Phage_Integrase-like_Recomb"/>
</dbReference>
<dbReference type="PANTHER" id="PTHR34605">
    <property type="entry name" value="PHAGE_INTEGRASE DOMAIN-CONTAINING PROTEIN"/>
    <property type="match status" value="1"/>
</dbReference>
<gene>
    <name evidence="2" type="ORF">DGAL_LOCUS954</name>
</gene>
<evidence type="ECO:0000256" key="1">
    <source>
        <dbReference type="ARBA" id="ARBA00023172"/>
    </source>
</evidence>
<dbReference type="AlphaFoldDB" id="A0A8J2RDJ5"/>
<sequence length="263" mass="28832">MSSSADSSSVLIGLDYESSLSAGAVLARYYLSKSVKVSSKQQYTRMYEIWTDFCQRNGVPEFGADHKQLAACLSLVMLEDGSYSKVVTLSAAIAHEYRIRMLQSPTTHETITLLFRGFRNEHPQTRGKNDQYSEGSERIVASNPDDKICPVKLTINYFLFLGPTYTGYMVPSCTPKKTPNPNKAAPYSGALSDMKKLMSTLGYDATLYGEHSGKRGGATAAVANGATGNQLKRLGGWRSDTMAAKYVDLSINSRISMSQLLQN</sequence>
<dbReference type="SUPFAM" id="SSF47823">
    <property type="entry name" value="lambda integrase-like, N-terminal domain"/>
    <property type="match status" value="1"/>
</dbReference>
<dbReference type="PANTHER" id="PTHR34605:SF4">
    <property type="entry name" value="DNA ADENINE METHYLTRANSFERASE"/>
    <property type="match status" value="1"/>
</dbReference>
<name>A0A8J2RDJ5_9CRUS</name>
<dbReference type="GO" id="GO:0003677">
    <property type="term" value="F:DNA binding"/>
    <property type="evidence" value="ECO:0007669"/>
    <property type="project" value="InterPro"/>
</dbReference>
<dbReference type="Gene3D" id="1.10.443.10">
    <property type="entry name" value="Intergrase catalytic core"/>
    <property type="match status" value="1"/>
</dbReference>
<dbReference type="GO" id="GO:0006310">
    <property type="term" value="P:DNA recombination"/>
    <property type="evidence" value="ECO:0007669"/>
    <property type="project" value="UniProtKB-KW"/>
</dbReference>
<organism evidence="2 3">
    <name type="scientific">Daphnia galeata</name>
    <dbReference type="NCBI Taxonomy" id="27404"/>
    <lineage>
        <taxon>Eukaryota</taxon>
        <taxon>Metazoa</taxon>
        <taxon>Ecdysozoa</taxon>
        <taxon>Arthropoda</taxon>
        <taxon>Crustacea</taxon>
        <taxon>Branchiopoda</taxon>
        <taxon>Diplostraca</taxon>
        <taxon>Cladocera</taxon>
        <taxon>Anomopoda</taxon>
        <taxon>Daphniidae</taxon>
        <taxon>Daphnia</taxon>
    </lineage>
</organism>
<proteinExistence type="predicted"/>
<evidence type="ECO:0000313" key="2">
    <source>
        <dbReference type="EMBL" id="CAH0098849.1"/>
    </source>
</evidence>
<keyword evidence="1" id="KW-0233">DNA recombination</keyword>
<comment type="caution">
    <text evidence="2">The sequence shown here is derived from an EMBL/GenBank/DDBJ whole genome shotgun (WGS) entry which is preliminary data.</text>
</comment>
<evidence type="ECO:0000313" key="3">
    <source>
        <dbReference type="Proteomes" id="UP000789390"/>
    </source>
</evidence>
<dbReference type="InterPro" id="IPR011010">
    <property type="entry name" value="DNA_brk_join_enz"/>
</dbReference>